<comment type="caution">
    <text evidence="2">The sequence shown here is derived from an EMBL/GenBank/DDBJ whole genome shotgun (WGS) entry which is preliminary data.</text>
</comment>
<name>A0A7W6BXL4_9HYPH</name>
<accession>A0A7W6BXL4</accession>
<dbReference type="Proteomes" id="UP000531216">
    <property type="component" value="Unassembled WGS sequence"/>
</dbReference>
<organism evidence="2 3">
    <name type="scientific">Aureimonas phyllosphaerae</name>
    <dbReference type="NCBI Taxonomy" id="1166078"/>
    <lineage>
        <taxon>Bacteria</taxon>
        <taxon>Pseudomonadati</taxon>
        <taxon>Pseudomonadota</taxon>
        <taxon>Alphaproteobacteria</taxon>
        <taxon>Hyphomicrobiales</taxon>
        <taxon>Aurantimonadaceae</taxon>
        <taxon>Aureimonas</taxon>
    </lineage>
</organism>
<keyword evidence="1" id="KW-0812">Transmembrane</keyword>
<feature type="transmembrane region" description="Helical" evidence="1">
    <location>
        <begin position="563"/>
        <end position="583"/>
    </location>
</feature>
<feature type="transmembrane region" description="Helical" evidence="1">
    <location>
        <begin position="62"/>
        <end position="85"/>
    </location>
</feature>
<dbReference type="AlphaFoldDB" id="A0A7W6BXL4"/>
<feature type="transmembrane region" description="Helical" evidence="1">
    <location>
        <begin position="24"/>
        <end position="42"/>
    </location>
</feature>
<dbReference type="OrthoDB" id="100605at2"/>
<evidence type="ECO:0000313" key="3">
    <source>
        <dbReference type="Proteomes" id="UP000531216"/>
    </source>
</evidence>
<feature type="transmembrane region" description="Helical" evidence="1">
    <location>
        <begin position="242"/>
        <end position="259"/>
    </location>
</feature>
<evidence type="ECO:0000256" key="1">
    <source>
        <dbReference type="SAM" id="Phobius"/>
    </source>
</evidence>
<feature type="transmembrane region" description="Helical" evidence="1">
    <location>
        <begin position="150"/>
        <end position="171"/>
    </location>
</feature>
<dbReference type="EMBL" id="JACIDO010000014">
    <property type="protein sequence ID" value="MBB3937959.1"/>
    <property type="molecule type" value="Genomic_DNA"/>
</dbReference>
<feature type="transmembrane region" description="Helical" evidence="1">
    <location>
        <begin position="476"/>
        <end position="494"/>
    </location>
</feature>
<feature type="transmembrane region" description="Helical" evidence="1">
    <location>
        <begin position="183"/>
        <end position="205"/>
    </location>
</feature>
<proteinExistence type="predicted"/>
<keyword evidence="1" id="KW-0472">Membrane</keyword>
<feature type="transmembrane region" description="Helical" evidence="1">
    <location>
        <begin position="524"/>
        <end position="542"/>
    </location>
</feature>
<feature type="transmembrane region" description="Helical" evidence="1">
    <location>
        <begin position="444"/>
        <end position="464"/>
    </location>
</feature>
<sequence>MGAMNSDILVVAGFELRQQFRSHVFRVVFAISTVMVFGAMIVDELRVGMGDEILRNSASVIVQTHLVWTLFYMFTAAAFVADAVLRDEQTGFAPIIRSAPIGITSYLIGRFAGAFLSVLVCFASVPAAILLANVVPGLDPATFGPPRPDAYAFAFFLMAVPNLFLVSAVSFGLTTATRSMTGALMGALALLVLYGLGVSGGTQLIGPMMEPFGFLAYAQTAAVANTPGGIPAIDGALLDNRLLWLGVGVGLLVLSLAVTRRRLSSRFHPAPHPRAANRAATATHRLELPAAIPQQGPAPIGWRTAAAQFAARTRWEIQAIVLSPVLAILLTLGGVNAGAALLAIGSQSPEPLDVATVTATLLQAFRLLPTTIILFFAGELMWREREQGVDDLIGTAPIPAAAIVLPKLLALLAVLAALSAAGGALGAVALLADGGAPRNVLPLFWIWMLPSTFEWSLVAVLAVFLQALSPSKVAGWGWLVLFLIASLTLDRLGLTDPLYRYGRYPGWPLSAGVSGEPSVSLYRAYWTACAVMLLAAILLLTGRIGGEPLAPRLKRLPARARSVAGAALLVSTLAFAGLALYLGHVV</sequence>
<protein>
    <submittedName>
        <fullName evidence="2">ABC-type transport system involved in multi-copper enzyme maturation permease subunit</fullName>
    </submittedName>
</protein>
<feature type="transmembrane region" description="Helical" evidence="1">
    <location>
        <begin position="319"/>
        <end position="344"/>
    </location>
</feature>
<keyword evidence="1" id="KW-1133">Transmembrane helix</keyword>
<evidence type="ECO:0000313" key="2">
    <source>
        <dbReference type="EMBL" id="MBB3937959.1"/>
    </source>
</evidence>
<gene>
    <name evidence="2" type="ORF">GGR05_004129</name>
</gene>
<dbReference type="RefSeq" id="WP_090965869.1">
    <property type="nucleotide sequence ID" value="NZ_FOOA01000022.1"/>
</dbReference>
<feature type="transmembrane region" description="Helical" evidence="1">
    <location>
        <begin position="106"/>
        <end position="130"/>
    </location>
</feature>
<keyword evidence="3" id="KW-1185">Reference proteome</keyword>
<feature type="transmembrane region" description="Helical" evidence="1">
    <location>
        <begin position="364"/>
        <end position="382"/>
    </location>
</feature>
<feature type="transmembrane region" description="Helical" evidence="1">
    <location>
        <begin position="408"/>
        <end position="432"/>
    </location>
</feature>
<reference evidence="2 3" key="1">
    <citation type="submission" date="2020-08" db="EMBL/GenBank/DDBJ databases">
        <title>Genomic Encyclopedia of Type Strains, Phase IV (KMG-IV): sequencing the most valuable type-strain genomes for metagenomic binning, comparative biology and taxonomic classification.</title>
        <authorList>
            <person name="Goeker M."/>
        </authorList>
    </citation>
    <scope>NUCLEOTIDE SEQUENCE [LARGE SCALE GENOMIC DNA]</scope>
    <source>
        <strain evidence="2 3">DSM 25024</strain>
    </source>
</reference>